<dbReference type="Proteomes" id="UP001054837">
    <property type="component" value="Unassembled WGS sequence"/>
</dbReference>
<accession>A0AAV4U4L6</accession>
<name>A0AAV4U4L6_9ARAC</name>
<dbReference type="AlphaFoldDB" id="A0AAV4U4L6"/>
<protein>
    <submittedName>
        <fullName evidence="1">Uncharacterized protein</fullName>
    </submittedName>
</protein>
<comment type="caution">
    <text evidence="1">The sequence shown here is derived from an EMBL/GenBank/DDBJ whole genome shotgun (WGS) entry which is preliminary data.</text>
</comment>
<dbReference type="EMBL" id="BPLQ01010696">
    <property type="protein sequence ID" value="GIY52670.1"/>
    <property type="molecule type" value="Genomic_DNA"/>
</dbReference>
<organism evidence="1 2">
    <name type="scientific">Caerostris darwini</name>
    <dbReference type="NCBI Taxonomy" id="1538125"/>
    <lineage>
        <taxon>Eukaryota</taxon>
        <taxon>Metazoa</taxon>
        <taxon>Ecdysozoa</taxon>
        <taxon>Arthropoda</taxon>
        <taxon>Chelicerata</taxon>
        <taxon>Arachnida</taxon>
        <taxon>Araneae</taxon>
        <taxon>Araneomorphae</taxon>
        <taxon>Entelegynae</taxon>
        <taxon>Araneoidea</taxon>
        <taxon>Araneidae</taxon>
        <taxon>Caerostris</taxon>
    </lineage>
</organism>
<evidence type="ECO:0000313" key="2">
    <source>
        <dbReference type="Proteomes" id="UP001054837"/>
    </source>
</evidence>
<keyword evidence="2" id="KW-1185">Reference proteome</keyword>
<proteinExistence type="predicted"/>
<evidence type="ECO:0000313" key="1">
    <source>
        <dbReference type="EMBL" id="GIY52670.1"/>
    </source>
</evidence>
<gene>
    <name evidence="1" type="ORF">CDAR_30601</name>
</gene>
<reference evidence="1 2" key="1">
    <citation type="submission" date="2021-06" db="EMBL/GenBank/DDBJ databases">
        <title>Caerostris darwini draft genome.</title>
        <authorList>
            <person name="Kono N."/>
            <person name="Arakawa K."/>
        </authorList>
    </citation>
    <scope>NUCLEOTIDE SEQUENCE [LARGE SCALE GENOMIC DNA]</scope>
</reference>
<sequence length="102" mass="11649">MRREAREQGDAKRQEKDAADKIKEIEQESQAASWCRFGFSFASLLELATVFGVRAFCARQKFFFAFLCQAFFVSPPLPSALPPSDARWQGKQCWHEEAQDIG</sequence>